<dbReference type="EC" id="2.4.-.-" evidence="5"/>
<accession>A0AAW7JNV8</accession>
<comment type="caution">
    <text evidence="5">The sequence shown here is derived from an EMBL/GenBank/DDBJ whole genome shotgun (WGS) entry which is preliminary data.</text>
</comment>
<keyword evidence="2 5" id="KW-0808">Transferase</keyword>
<dbReference type="SUPFAM" id="SSF53448">
    <property type="entry name" value="Nucleotide-diphospho-sugar transferases"/>
    <property type="match status" value="1"/>
</dbReference>
<dbReference type="Pfam" id="PF00535">
    <property type="entry name" value="Glycos_transf_2"/>
    <property type="match status" value="1"/>
</dbReference>
<evidence type="ECO:0000256" key="2">
    <source>
        <dbReference type="ARBA" id="ARBA00022679"/>
    </source>
</evidence>
<gene>
    <name evidence="4" type="ORF">QVN81_09780</name>
    <name evidence="5" type="ORF">QVN84_10525</name>
</gene>
<dbReference type="CDD" id="cd00761">
    <property type="entry name" value="Glyco_tranf_GTA_type"/>
    <property type="match status" value="1"/>
</dbReference>
<evidence type="ECO:0000313" key="4">
    <source>
        <dbReference type="EMBL" id="MDN0023307.1"/>
    </source>
</evidence>
<evidence type="ECO:0000259" key="3">
    <source>
        <dbReference type="Pfam" id="PF00535"/>
    </source>
</evidence>
<keyword evidence="1 5" id="KW-0328">Glycosyltransferase</keyword>
<dbReference type="InterPro" id="IPR029044">
    <property type="entry name" value="Nucleotide-diphossugar_trans"/>
</dbReference>
<sequence length="221" mass="25686">MLFSIIIPVYNADKYIEKCIESIICQDRNKFEIIVVDDGSTDKTGIVCDEYSNKYSNIKVFHTENKGVSRARNLGLSEAIGDYILFVDADDWVTSDYIDVISKEIEGVDLLFFSNSRVIGEKIIKQSYGDAYAENRVETEELILNIKKQKYEYFGFTWNKCFSRNIISKNNILFVNDLSVREDEVFTNTYCSYINSIKFIKKILYNYREQTTGLTCKKISR</sequence>
<dbReference type="EMBL" id="JAUEIE010000010">
    <property type="protein sequence ID" value="MDN0023307.1"/>
    <property type="molecule type" value="Genomic_DNA"/>
</dbReference>
<dbReference type="AlphaFoldDB" id="A0AAW7JNV8"/>
<dbReference type="RefSeq" id="WP_289825716.1">
    <property type="nucleotide sequence ID" value="NZ_JAUEIE010000010.1"/>
</dbReference>
<dbReference type="Proteomes" id="UP001168478">
    <property type="component" value="Unassembled WGS sequence"/>
</dbReference>
<evidence type="ECO:0000313" key="5">
    <source>
        <dbReference type="EMBL" id="MDN0025948.1"/>
    </source>
</evidence>
<organism evidence="5 7">
    <name type="scientific">Leyella lascolaii</name>
    <dbReference type="NCBI Taxonomy" id="1776379"/>
    <lineage>
        <taxon>Bacteria</taxon>
        <taxon>Pseudomonadati</taxon>
        <taxon>Bacteroidota</taxon>
        <taxon>Bacteroidia</taxon>
        <taxon>Bacteroidales</taxon>
        <taxon>Prevotellaceae</taxon>
        <taxon>Leyella</taxon>
    </lineage>
</organism>
<dbReference type="Proteomes" id="UP001167831">
    <property type="component" value="Unassembled WGS sequence"/>
</dbReference>
<evidence type="ECO:0000313" key="6">
    <source>
        <dbReference type="Proteomes" id="UP001167831"/>
    </source>
</evidence>
<name>A0AAW7JNV8_9BACT</name>
<proteinExistence type="predicted"/>
<dbReference type="EMBL" id="JAUEIF010000010">
    <property type="protein sequence ID" value="MDN0025948.1"/>
    <property type="molecule type" value="Genomic_DNA"/>
</dbReference>
<evidence type="ECO:0000313" key="7">
    <source>
        <dbReference type="Proteomes" id="UP001168478"/>
    </source>
</evidence>
<dbReference type="InterPro" id="IPR001173">
    <property type="entry name" value="Glyco_trans_2-like"/>
</dbReference>
<keyword evidence="6" id="KW-1185">Reference proteome</keyword>
<reference evidence="5" key="2">
    <citation type="submission" date="2023-08" db="EMBL/GenBank/DDBJ databases">
        <title>Identification and characterization of horizontal gene transfer across gut microbiota members of farm animals based on homology search.</title>
        <authorList>
            <person name="Schwarzerova J."/>
            <person name="Nykrynova M."/>
            <person name="Jureckova K."/>
            <person name="Cejkova D."/>
            <person name="Rychlik I."/>
        </authorList>
    </citation>
    <scope>NUCLEOTIDE SEQUENCE</scope>
    <source>
        <strain evidence="5">ET15</strain>
        <strain evidence="4">ET37</strain>
    </source>
</reference>
<dbReference type="Gene3D" id="3.90.550.10">
    <property type="entry name" value="Spore Coat Polysaccharide Biosynthesis Protein SpsA, Chain A"/>
    <property type="match status" value="1"/>
</dbReference>
<evidence type="ECO:0000256" key="1">
    <source>
        <dbReference type="ARBA" id="ARBA00022676"/>
    </source>
</evidence>
<protein>
    <submittedName>
        <fullName evidence="5">Glycosyltransferase family A protein</fullName>
        <ecNumber evidence="5">2.4.-.-</ecNumber>
    </submittedName>
</protein>
<reference evidence="5" key="1">
    <citation type="submission" date="2023-06" db="EMBL/GenBank/DDBJ databases">
        <authorList>
            <person name="Zeman M."/>
            <person name="Kubasova T."/>
            <person name="Jahodarova E."/>
            <person name="Nykrynova M."/>
            <person name="Rychlik I."/>
        </authorList>
    </citation>
    <scope>NUCLEOTIDE SEQUENCE</scope>
    <source>
        <strain evidence="5">ET15</strain>
        <strain evidence="4">ET37</strain>
    </source>
</reference>
<dbReference type="PANTHER" id="PTHR22916">
    <property type="entry name" value="GLYCOSYLTRANSFERASE"/>
    <property type="match status" value="1"/>
</dbReference>
<dbReference type="PANTHER" id="PTHR22916:SF51">
    <property type="entry name" value="GLYCOSYLTRANSFERASE EPSH-RELATED"/>
    <property type="match status" value="1"/>
</dbReference>
<dbReference type="GO" id="GO:0016758">
    <property type="term" value="F:hexosyltransferase activity"/>
    <property type="evidence" value="ECO:0007669"/>
    <property type="project" value="UniProtKB-ARBA"/>
</dbReference>
<feature type="domain" description="Glycosyltransferase 2-like" evidence="3">
    <location>
        <begin position="4"/>
        <end position="118"/>
    </location>
</feature>